<evidence type="ECO:0000313" key="2">
    <source>
        <dbReference type="Proteomes" id="UP000003980"/>
    </source>
</evidence>
<dbReference type="EMBL" id="JH597770">
    <property type="protein sequence ID" value="EHP68627.1"/>
    <property type="molecule type" value="Genomic_DNA"/>
</dbReference>
<dbReference type="eggNOG" id="arCOG08341">
    <property type="taxonomic scope" value="Archaea"/>
</dbReference>
<gene>
    <name evidence="1" type="ORF">MetMK1DRAFT_00030700</name>
</gene>
<dbReference type="RefSeq" id="WP_009075253.1">
    <property type="nucleotide sequence ID" value="NZ_JH597770.1"/>
</dbReference>
<evidence type="ECO:0000313" key="1">
    <source>
        <dbReference type="EMBL" id="EHP68627.1"/>
    </source>
</evidence>
<accession>H2C901</accession>
<reference evidence="1 2" key="1">
    <citation type="submission" date="2012-01" db="EMBL/GenBank/DDBJ databases">
        <title>Improved High-Quality Draft sequence of Metallosphaera yellowstonensis MK1.</title>
        <authorList>
            <consortium name="US DOE Joint Genome Institute"/>
            <person name="Lucas S."/>
            <person name="Han J."/>
            <person name="Cheng J.-F."/>
            <person name="Goodwin L."/>
            <person name="Pitluck S."/>
            <person name="Peters L."/>
            <person name="Teshima H."/>
            <person name="Detter J.C."/>
            <person name="Han C."/>
            <person name="Tapia R."/>
            <person name="Land M."/>
            <person name="Hauser L."/>
            <person name="Kyrpides N."/>
            <person name="Kozubal M."/>
            <person name="Macur R.E."/>
            <person name="Jay Z."/>
            <person name="Inskeep W."/>
            <person name="Woyke T."/>
        </authorList>
    </citation>
    <scope>NUCLEOTIDE SEQUENCE [LARGE SCALE GENOMIC DNA]</scope>
    <source>
        <strain evidence="1 2">MK1</strain>
    </source>
</reference>
<proteinExistence type="predicted"/>
<sequence>MSDSKKFLELQDMILLRTSLEKVRLHVDSRKEKTVYRWVMEELKEFLRKGSKYGCEVEAVYGAIQLENWQVLLNQVNLCLERFKMEIEEKYREMSSNE</sequence>
<dbReference type="AlphaFoldDB" id="H2C901"/>
<dbReference type="Proteomes" id="UP000003980">
    <property type="component" value="Unassembled WGS sequence"/>
</dbReference>
<name>H2C901_9CREN</name>
<keyword evidence="2" id="KW-1185">Reference proteome</keyword>
<dbReference type="OrthoDB" id="36764at2157"/>
<dbReference type="HOGENOM" id="CLU_2103547_0_0_2"/>
<organism evidence="1 2">
    <name type="scientific">Metallosphaera yellowstonensis MK1</name>
    <dbReference type="NCBI Taxonomy" id="671065"/>
    <lineage>
        <taxon>Archaea</taxon>
        <taxon>Thermoproteota</taxon>
        <taxon>Thermoprotei</taxon>
        <taxon>Sulfolobales</taxon>
        <taxon>Sulfolobaceae</taxon>
        <taxon>Metallosphaera</taxon>
    </lineage>
</organism>
<protein>
    <submittedName>
        <fullName evidence="1">Uncharacterized protein</fullName>
    </submittedName>
</protein>